<dbReference type="AlphaFoldDB" id="A0A2P5CLP7"/>
<name>A0A2P5CLP7_PARAD</name>
<reference evidence="3" key="1">
    <citation type="submission" date="2016-06" db="EMBL/GenBank/DDBJ databases">
        <title>Parallel loss of symbiosis genes in relatives of nitrogen-fixing non-legume Parasponia.</title>
        <authorList>
            <person name="Van Velzen R."/>
            <person name="Holmer R."/>
            <person name="Bu F."/>
            <person name="Rutten L."/>
            <person name="Van Zeijl A."/>
            <person name="Liu W."/>
            <person name="Santuari L."/>
            <person name="Cao Q."/>
            <person name="Sharma T."/>
            <person name="Shen D."/>
            <person name="Roswanjaya Y."/>
            <person name="Wardhani T."/>
            <person name="Kalhor M.S."/>
            <person name="Jansen J."/>
            <person name="Van den Hoogen J."/>
            <person name="Gungor B."/>
            <person name="Hartog M."/>
            <person name="Hontelez J."/>
            <person name="Verver J."/>
            <person name="Yang W.-C."/>
            <person name="Schijlen E."/>
            <person name="Repin R."/>
            <person name="Schilthuizen M."/>
            <person name="Schranz E."/>
            <person name="Heidstra R."/>
            <person name="Miyata K."/>
            <person name="Fedorova E."/>
            <person name="Kohlen W."/>
            <person name="Bisseling T."/>
            <person name="Smit S."/>
            <person name="Geurts R."/>
        </authorList>
    </citation>
    <scope>NUCLEOTIDE SEQUENCE [LARGE SCALE GENOMIC DNA]</scope>
    <source>
        <strain evidence="3">cv. WU1-14</strain>
    </source>
</reference>
<keyword evidence="3" id="KW-1185">Reference proteome</keyword>
<sequence length="115" mass="12850">MEIDLISIIFNQKDALGSLAFNVEKSIIYREERGTELKRDRLARIAAEGFAMIDELYGRPRRPVMRNYPLGQGQGGTQTPYQGNQVPPMAEPVSSQDEAKNSGGFLTNKKRQGGY</sequence>
<gene>
    <name evidence="2" type="ORF">PanWU01x14_141550</name>
</gene>
<organism evidence="2 3">
    <name type="scientific">Parasponia andersonii</name>
    <name type="common">Sponia andersonii</name>
    <dbReference type="NCBI Taxonomy" id="3476"/>
    <lineage>
        <taxon>Eukaryota</taxon>
        <taxon>Viridiplantae</taxon>
        <taxon>Streptophyta</taxon>
        <taxon>Embryophyta</taxon>
        <taxon>Tracheophyta</taxon>
        <taxon>Spermatophyta</taxon>
        <taxon>Magnoliopsida</taxon>
        <taxon>eudicotyledons</taxon>
        <taxon>Gunneridae</taxon>
        <taxon>Pentapetalae</taxon>
        <taxon>rosids</taxon>
        <taxon>fabids</taxon>
        <taxon>Rosales</taxon>
        <taxon>Cannabaceae</taxon>
        <taxon>Parasponia</taxon>
    </lineage>
</organism>
<accession>A0A2P5CLP7</accession>
<dbReference type="OrthoDB" id="1660139at2759"/>
<comment type="caution">
    <text evidence="2">The sequence shown here is derived from an EMBL/GenBank/DDBJ whole genome shotgun (WGS) entry which is preliminary data.</text>
</comment>
<dbReference type="Proteomes" id="UP000237105">
    <property type="component" value="Unassembled WGS sequence"/>
</dbReference>
<proteinExistence type="predicted"/>
<protein>
    <submittedName>
        <fullName evidence="2">Uncharacterized protein</fullName>
    </submittedName>
</protein>
<dbReference type="EMBL" id="JXTB01000117">
    <property type="protein sequence ID" value="PON61953.1"/>
    <property type="molecule type" value="Genomic_DNA"/>
</dbReference>
<evidence type="ECO:0000313" key="2">
    <source>
        <dbReference type="EMBL" id="PON61953.1"/>
    </source>
</evidence>
<feature type="region of interest" description="Disordered" evidence="1">
    <location>
        <begin position="64"/>
        <end position="115"/>
    </location>
</feature>
<evidence type="ECO:0000256" key="1">
    <source>
        <dbReference type="SAM" id="MobiDB-lite"/>
    </source>
</evidence>
<evidence type="ECO:0000313" key="3">
    <source>
        <dbReference type="Proteomes" id="UP000237105"/>
    </source>
</evidence>